<proteinExistence type="predicted"/>
<dbReference type="EMBL" id="CACRSL010000003">
    <property type="protein sequence ID" value="VYT17412.1"/>
    <property type="molecule type" value="Genomic_DNA"/>
</dbReference>
<dbReference type="SUPFAM" id="SSF58100">
    <property type="entry name" value="Bacterial hemolysins"/>
    <property type="match status" value="1"/>
</dbReference>
<dbReference type="Gene3D" id="1.20.5.340">
    <property type="match status" value="1"/>
</dbReference>
<gene>
    <name evidence="1" type="ORF">AULFYP135_01951</name>
</gene>
<reference evidence="1" key="1">
    <citation type="submission" date="2019-11" db="EMBL/GenBank/DDBJ databases">
        <authorList>
            <person name="Feng L."/>
        </authorList>
    </citation>
    <scope>NUCLEOTIDE SEQUENCE</scope>
    <source>
        <strain evidence="1">AundefinedLFYP135</strain>
    </source>
</reference>
<dbReference type="AlphaFoldDB" id="A0A6N2UKP2"/>
<sequence length="99" mass="11184">MKNMTNEEKILEMLSAMQSSITTMQTDITTMQADITTIKQDVKALDRKVEEGFKSTRSELVDAVETVGRKVERLEGTIKAVEDVTAQNAYDVQLMKRRA</sequence>
<evidence type="ECO:0000313" key="1">
    <source>
        <dbReference type="EMBL" id="VYT17412.1"/>
    </source>
</evidence>
<name>A0A6N2UKP2_9FIRM</name>
<protein>
    <submittedName>
        <fullName evidence="1">Uncharacterized protein</fullName>
    </submittedName>
</protein>
<organism evidence="1">
    <name type="scientific">uncultured Anaerotruncus sp</name>
    <dbReference type="NCBI Taxonomy" id="905011"/>
    <lineage>
        <taxon>Bacteria</taxon>
        <taxon>Bacillati</taxon>
        <taxon>Bacillota</taxon>
        <taxon>Clostridia</taxon>
        <taxon>Eubacteriales</taxon>
        <taxon>Oscillospiraceae</taxon>
        <taxon>Anaerotruncus</taxon>
        <taxon>environmental samples</taxon>
    </lineage>
</organism>
<accession>A0A6N2UKP2</accession>